<dbReference type="InterPro" id="IPR051507">
    <property type="entry name" value="PcG_RING_finger"/>
</dbReference>
<name>A0A075APT0_ROZAC</name>
<dbReference type="Pfam" id="PF13923">
    <property type="entry name" value="zf-C3HC4_2"/>
    <property type="match status" value="1"/>
</dbReference>
<protein>
    <submittedName>
        <fullName evidence="8">Zinc finger, RING-type domain-containing protein</fullName>
    </submittedName>
</protein>
<dbReference type="GO" id="GO:0008270">
    <property type="term" value="F:zinc ion binding"/>
    <property type="evidence" value="ECO:0007669"/>
    <property type="project" value="UniProtKB-KW"/>
</dbReference>
<evidence type="ECO:0000313" key="11">
    <source>
        <dbReference type="Proteomes" id="UP000281549"/>
    </source>
</evidence>
<evidence type="ECO:0000256" key="6">
    <source>
        <dbReference type="PROSITE-ProRule" id="PRU00175"/>
    </source>
</evidence>
<dbReference type="EMBL" id="KE561185">
    <property type="protein sequence ID" value="EPZ32088.1"/>
    <property type="molecule type" value="Genomic_DNA"/>
</dbReference>
<evidence type="ECO:0000313" key="10">
    <source>
        <dbReference type="Proteomes" id="UP000030755"/>
    </source>
</evidence>
<reference evidence="9" key="3">
    <citation type="submission" date="2018-08" db="EMBL/GenBank/DDBJ databases">
        <title>Leveraging single-cell genomics to expand the Fungal Tree of Life.</title>
        <authorList>
            <consortium name="DOE Joint Genome Institute"/>
            <person name="Ahrendt S.R."/>
            <person name="Quandt C.A."/>
            <person name="Ciobanu D."/>
            <person name="Clum A."/>
            <person name="Salamov A."/>
            <person name="Andreopoulos B."/>
            <person name="Cheng J.-F."/>
            <person name="Woyke T."/>
            <person name="Pelin A."/>
            <person name="Henrissat B."/>
            <person name="Reynolds N."/>
            <person name="Benny G.L."/>
            <person name="Smith M.E."/>
            <person name="James T.Y."/>
            <person name="Grigoriev I.V."/>
        </authorList>
    </citation>
    <scope>NUCLEOTIDE SEQUENCE</scope>
    <source>
        <strain evidence="9">CSF55</strain>
    </source>
</reference>
<accession>A0A075APT0</accession>
<comment type="subcellular location">
    <subcellularLocation>
        <location evidence="1">Nucleus</location>
    </subcellularLocation>
</comment>
<dbReference type="OrthoDB" id="1305878at2759"/>
<gene>
    <name evidence="8" type="ORF">O9G_003935</name>
    <name evidence="9" type="ORF">ROZALSC1DRAFT_31028</name>
</gene>
<dbReference type="AlphaFoldDB" id="A0A075APT0"/>
<sequence length="174" mass="20800">MPYDQGCLMYINNDLKRKDELRKILDCPLCHKLCSQAMTITDCMHTFCKSCILNYVKKNHKCPECKLKIDAATISNIKPDYQIQSLIKKIDSSVVQDYDKIESNDKQDLDQDVEKYQRRTFSRHIFVKFMPLKRIKLYYENETKFENFEDLKWLVSNEVYKGEQELIIKYDICI</sequence>
<dbReference type="SUPFAM" id="SSF57850">
    <property type="entry name" value="RING/U-box"/>
    <property type="match status" value="1"/>
</dbReference>
<reference evidence="8 10" key="1">
    <citation type="journal article" date="2013" name="Curr. Biol.">
        <title>Shared signatures of parasitism and phylogenomics unite Cryptomycota and microsporidia.</title>
        <authorList>
            <person name="James T.Y."/>
            <person name="Pelin A."/>
            <person name="Bonen L."/>
            <person name="Ahrendt S."/>
            <person name="Sain D."/>
            <person name="Corradi N."/>
            <person name="Stajich J.E."/>
        </authorList>
    </citation>
    <scope>NUCLEOTIDE SEQUENCE [LARGE SCALE GENOMIC DNA]</scope>
    <source>
        <strain evidence="8 10">CSF55</strain>
        <strain evidence="8 10">CSF55</strain>
    </source>
</reference>
<keyword evidence="4" id="KW-0862">Zinc</keyword>
<evidence type="ECO:0000313" key="8">
    <source>
        <dbReference type="EMBL" id="EPZ32088.1"/>
    </source>
</evidence>
<evidence type="ECO:0000256" key="4">
    <source>
        <dbReference type="ARBA" id="ARBA00022833"/>
    </source>
</evidence>
<dbReference type="Proteomes" id="UP000030755">
    <property type="component" value="Unassembled WGS sequence"/>
</dbReference>
<feature type="domain" description="RING-type" evidence="7">
    <location>
        <begin position="27"/>
        <end position="66"/>
    </location>
</feature>
<proteinExistence type="predicted"/>
<keyword evidence="3 6" id="KW-0863">Zinc-finger</keyword>
<evidence type="ECO:0000256" key="5">
    <source>
        <dbReference type="ARBA" id="ARBA00023242"/>
    </source>
</evidence>
<dbReference type="GO" id="GO:0005634">
    <property type="term" value="C:nucleus"/>
    <property type="evidence" value="ECO:0007669"/>
    <property type="project" value="UniProtKB-SubCell"/>
</dbReference>
<dbReference type="Proteomes" id="UP000281549">
    <property type="component" value="Unassembled WGS sequence"/>
</dbReference>
<keyword evidence="10" id="KW-1185">Reference proteome</keyword>
<dbReference type="PROSITE" id="PS50089">
    <property type="entry name" value="ZF_RING_2"/>
    <property type="match status" value="1"/>
</dbReference>
<dbReference type="InterPro" id="IPR013083">
    <property type="entry name" value="Znf_RING/FYVE/PHD"/>
</dbReference>
<dbReference type="STRING" id="988480.A0A075APT0"/>
<dbReference type="PROSITE" id="PS00518">
    <property type="entry name" value="ZF_RING_1"/>
    <property type="match status" value="1"/>
</dbReference>
<dbReference type="InterPro" id="IPR001841">
    <property type="entry name" value="Znf_RING"/>
</dbReference>
<dbReference type="SMART" id="SM00184">
    <property type="entry name" value="RING"/>
    <property type="match status" value="1"/>
</dbReference>
<keyword evidence="5" id="KW-0539">Nucleus</keyword>
<organism evidence="8 10">
    <name type="scientific">Rozella allomycis (strain CSF55)</name>
    <dbReference type="NCBI Taxonomy" id="988480"/>
    <lineage>
        <taxon>Eukaryota</taxon>
        <taxon>Fungi</taxon>
        <taxon>Fungi incertae sedis</taxon>
        <taxon>Cryptomycota</taxon>
        <taxon>Cryptomycota incertae sedis</taxon>
        <taxon>Rozella</taxon>
    </lineage>
</organism>
<evidence type="ECO:0000256" key="1">
    <source>
        <dbReference type="ARBA" id="ARBA00004123"/>
    </source>
</evidence>
<evidence type="ECO:0000256" key="2">
    <source>
        <dbReference type="ARBA" id="ARBA00022723"/>
    </source>
</evidence>
<dbReference type="PANTHER" id="PTHR45893">
    <property type="entry name" value="POLYCOMB GROUP RING FINGER PROTEIN"/>
    <property type="match status" value="1"/>
</dbReference>
<evidence type="ECO:0000259" key="7">
    <source>
        <dbReference type="PROSITE" id="PS50089"/>
    </source>
</evidence>
<keyword evidence="2" id="KW-0479">Metal-binding</keyword>
<dbReference type="Gene3D" id="3.30.40.10">
    <property type="entry name" value="Zinc/RING finger domain, C3HC4 (zinc finger)"/>
    <property type="match status" value="1"/>
</dbReference>
<dbReference type="HOGENOM" id="CLU_1540972_0_0_1"/>
<dbReference type="InterPro" id="IPR017907">
    <property type="entry name" value="Znf_RING_CS"/>
</dbReference>
<evidence type="ECO:0000256" key="3">
    <source>
        <dbReference type="ARBA" id="ARBA00022771"/>
    </source>
</evidence>
<dbReference type="EMBL" id="ML006006">
    <property type="protein sequence ID" value="RKP17138.1"/>
    <property type="molecule type" value="Genomic_DNA"/>
</dbReference>
<reference evidence="11" key="2">
    <citation type="journal article" date="2018" name="Nat. Microbiol.">
        <title>Leveraging single-cell genomics to expand the fungal tree of life.</title>
        <authorList>
            <person name="Ahrendt S.R."/>
            <person name="Quandt C.A."/>
            <person name="Ciobanu D."/>
            <person name="Clum A."/>
            <person name="Salamov A."/>
            <person name="Andreopoulos B."/>
            <person name="Cheng J.F."/>
            <person name="Woyke T."/>
            <person name="Pelin A."/>
            <person name="Henrissat B."/>
            <person name="Reynolds N.K."/>
            <person name="Benny G.L."/>
            <person name="Smith M.E."/>
            <person name="James T.Y."/>
            <person name="Grigoriev I.V."/>
        </authorList>
    </citation>
    <scope>NUCLEOTIDE SEQUENCE [LARGE SCALE GENOMIC DNA]</scope>
    <source>
        <strain evidence="11">CSF55</strain>
    </source>
</reference>
<evidence type="ECO:0000313" key="9">
    <source>
        <dbReference type="EMBL" id="RKP17138.1"/>
    </source>
</evidence>